<dbReference type="EMBL" id="FSQZ01000001">
    <property type="protein sequence ID" value="SIN66581.1"/>
    <property type="molecule type" value="Genomic_DNA"/>
</dbReference>
<evidence type="ECO:0000256" key="6">
    <source>
        <dbReference type="ARBA" id="ARBA00023032"/>
    </source>
</evidence>
<feature type="transmembrane region" description="Helical" evidence="9">
    <location>
        <begin position="12"/>
        <end position="31"/>
    </location>
</feature>
<comment type="subcellular location">
    <subcellularLocation>
        <location evidence="9">Cell membrane</location>
        <topology evidence="9">Multi-pass membrane protein</topology>
    </subcellularLocation>
    <subcellularLocation>
        <location evidence="1">Membrane</location>
        <topology evidence="1">Multi-pass membrane protein</topology>
    </subcellularLocation>
</comment>
<dbReference type="SUPFAM" id="SSF161098">
    <property type="entry name" value="MetI-like"/>
    <property type="match status" value="1"/>
</dbReference>
<keyword evidence="4 9" id="KW-0812">Transmembrane</keyword>
<protein>
    <submittedName>
        <fullName evidence="11">Molybdate transport system permease protein</fullName>
    </submittedName>
</protein>
<evidence type="ECO:0000256" key="2">
    <source>
        <dbReference type="ARBA" id="ARBA00011779"/>
    </source>
</evidence>
<sequence length="213" mass="23077">MISSLIISLKVLAIDVPLLLIIGVALGWILAKTEFKGKDLLDVLVILPIALPPSVLGLYLLMTLSHIPFIREAEVLFSFPAAALAPLFPSLPIMIQAARSGFSSVDRQLEQAARTLGDSEFKIFWRITFPLSRLSIMAGLALASMRALGDFGVTLMIAGNIPGRTQTLPLFIYSNVEAMNFLEANIAALLLTILGIASLLIVKKLEGRHIELS</sequence>
<dbReference type="PANTHER" id="PTHR30406:SF8">
    <property type="entry name" value="SULFATE TRANSPORT SYSTEM PERMEASE PROTEIN CYST"/>
    <property type="match status" value="1"/>
</dbReference>
<reference evidence="11 12" key="1">
    <citation type="submission" date="2016-11" db="EMBL/GenBank/DDBJ databases">
        <authorList>
            <person name="Varghese N."/>
            <person name="Submissions S."/>
        </authorList>
    </citation>
    <scope>NUCLEOTIDE SEQUENCE [LARGE SCALE GENOMIC DNA]</scope>
    <source>
        <strain evidence="11 12">DSM 20664</strain>
    </source>
</reference>
<gene>
    <name evidence="11" type="ORF">SAMN05444368_0934</name>
</gene>
<dbReference type="PANTHER" id="PTHR30406">
    <property type="entry name" value="SULFATE TRANSPORT SYSTEM PERMEASE PROTEIN"/>
    <property type="match status" value="1"/>
</dbReference>
<evidence type="ECO:0000256" key="8">
    <source>
        <dbReference type="ARBA" id="ARBA00025323"/>
    </source>
</evidence>
<organism evidence="11 12">
    <name type="scientific">Acetomicrobium flavidum</name>
    <dbReference type="NCBI Taxonomy" id="49896"/>
    <lineage>
        <taxon>Bacteria</taxon>
        <taxon>Thermotogati</taxon>
        <taxon>Synergistota</taxon>
        <taxon>Synergistia</taxon>
        <taxon>Synergistales</taxon>
        <taxon>Acetomicrobiaceae</taxon>
        <taxon>Acetomicrobium</taxon>
    </lineage>
</organism>
<keyword evidence="3 9" id="KW-0813">Transport</keyword>
<dbReference type="InterPro" id="IPR005667">
    <property type="entry name" value="Sulph_transpt2"/>
</dbReference>
<comment type="similarity">
    <text evidence="9">Belongs to the binding-protein-dependent transport system permease family.</text>
</comment>
<keyword evidence="7 9" id="KW-0472">Membrane</keyword>
<evidence type="ECO:0000256" key="7">
    <source>
        <dbReference type="ARBA" id="ARBA00023136"/>
    </source>
</evidence>
<comment type="function">
    <text evidence="8">Part of the ABC transporter complex CysAWTP (TC 3.A.1.6.1) involved in sulfate/thiosulfate import. Probably responsible for the translocation of the substrate across the membrane.</text>
</comment>
<keyword evidence="6" id="KW-0764">Sulfate transport</keyword>
<feature type="transmembrane region" description="Helical" evidence="9">
    <location>
        <begin position="181"/>
        <end position="202"/>
    </location>
</feature>
<dbReference type="Pfam" id="PF00528">
    <property type="entry name" value="BPD_transp_1"/>
    <property type="match status" value="1"/>
</dbReference>
<dbReference type="RefSeq" id="WP_074199430.1">
    <property type="nucleotide sequence ID" value="NZ_FSQZ01000001.1"/>
</dbReference>
<evidence type="ECO:0000256" key="5">
    <source>
        <dbReference type="ARBA" id="ARBA00022989"/>
    </source>
</evidence>
<evidence type="ECO:0000313" key="12">
    <source>
        <dbReference type="Proteomes" id="UP000185093"/>
    </source>
</evidence>
<comment type="caution">
    <text evidence="11">The sequence shown here is derived from an EMBL/GenBank/DDBJ whole genome shotgun (WGS) entry which is preliminary data.</text>
</comment>
<keyword evidence="12" id="KW-1185">Reference proteome</keyword>
<evidence type="ECO:0000256" key="4">
    <source>
        <dbReference type="ARBA" id="ARBA00022692"/>
    </source>
</evidence>
<dbReference type="Gene3D" id="1.10.3720.10">
    <property type="entry name" value="MetI-like"/>
    <property type="match status" value="1"/>
</dbReference>
<evidence type="ECO:0000313" key="11">
    <source>
        <dbReference type="EMBL" id="SIN66581.1"/>
    </source>
</evidence>
<evidence type="ECO:0000256" key="3">
    <source>
        <dbReference type="ARBA" id="ARBA00022448"/>
    </source>
</evidence>
<dbReference type="InterPro" id="IPR035906">
    <property type="entry name" value="MetI-like_sf"/>
</dbReference>
<accession>A0ABY1JCP9</accession>
<name>A0ABY1JCP9_9BACT</name>
<dbReference type="InterPro" id="IPR000515">
    <property type="entry name" value="MetI-like"/>
</dbReference>
<evidence type="ECO:0000256" key="1">
    <source>
        <dbReference type="ARBA" id="ARBA00004141"/>
    </source>
</evidence>
<dbReference type="CDD" id="cd06261">
    <property type="entry name" value="TM_PBP2"/>
    <property type="match status" value="1"/>
</dbReference>
<keyword evidence="5 9" id="KW-1133">Transmembrane helix</keyword>
<dbReference type="Proteomes" id="UP000185093">
    <property type="component" value="Unassembled WGS sequence"/>
</dbReference>
<feature type="domain" description="ABC transmembrane type-1" evidence="10">
    <location>
        <begin position="5"/>
        <end position="202"/>
    </location>
</feature>
<evidence type="ECO:0000259" key="10">
    <source>
        <dbReference type="PROSITE" id="PS50928"/>
    </source>
</evidence>
<proteinExistence type="inferred from homology"/>
<feature type="transmembrane region" description="Helical" evidence="9">
    <location>
        <begin position="43"/>
        <end position="62"/>
    </location>
</feature>
<comment type="subunit">
    <text evidence="2">The complex is composed of two ATP-binding proteins (CysA), two transmembrane proteins (CysT and CysW) and a solute-binding protein (CysP).</text>
</comment>
<dbReference type="PROSITE" id="PS50928">
    <property type="entry name" value="ABC_TM1"/>
    <property type="match status" value="1"/>
</dbReference>
<evidence type="ECO:0000256" key="9">
    <source>
        <dbReference type="RuleBase" id="RU363032"/>
    </source>
</evidence>